<dbReference type="EMBL" id="SRID01000023">
    <property type="protein sequence ID" value="TGB16816.1"/>
    <property type="molecule type" value="Genomic_DNA"/>
</dbReference>
<evidence type="ECO:0000313" key="1">
    <source>
        <dbReference type="EMBL" id="TGB16816.1"/>
    </source>
</evidence>
<comment type="caution">
    <text evidence="1">The sequence shown here is derived from an EMBL/GenBank/DDBJ whole genome shotgun (WGS) entry which is preliminary data.</text>
</comment>
<dbReference type="RefSeq" id="WP_135337621.1">
    <property type="nucleotide sequence ID" value="NZ_JBHLTX010000032.1"/>
</dbReference>
<dbReference type="PANTHER" id="PTHR15394">
    <property type="entry name" value="SERINE HYDROLASE RBBP9"/>
    <property type="match status" value="1"/>
</dbReference>
<keyword evidence="1" id="KW-0378">Hydrolase</keyword>
<dbReference type="InterPro" id="IPR010662">
    <property type="entry name" value="RBBP9/YdeN"/>
</dbReference>
<dbReference type="OrthoDB" id="9804993at2"/>
<reference evidence="1 2" key="1">
    <citation type="submission" date="2019-03" db="EMBL/GenBank/DDBJ databases">
        <authorList>
            <person name="Gonzalez-Pimentel J.L."/>
        </authorList>
    </citation>
    <scope>NUCLEOTIDE SEQUENCE [LARGE SCALE GENOMIC DNA]</scope>
    <source>
        <strain evidence="1 2">JCM 31289</strain>
    </source>
</reference>
<dbReference type="Proteomes" id="UP000297948">
    <property type="component" value="Unassembled WGS sequence"/>
</dbReference>
<accession>A0A4Z0HI42</accession>
<sequence>MKTETTLSRAAIIHGYGATPEDHWFGWLAERLEADGVPTVIPALPDPDHPDPGRWAEALRAGVGTPDEHSAIVAHSLGCLTVLRHLCALPDPWRLGTLVLVSGFLDRLPALPELDAYIGDGCEVDGLADRVGRLVVMRSDADPLVPSGHTDRLAERLGVPVTVVPGAGHFLASDGFTTLPEALEALTP</sequence>
<keyword evidence="2" id="KW-1185">Reference proteome</keyword>
<evidence type="ECO:0000313" key="2">
    <source>
        <dbReference type="Proteomes" id="UP000297948"/>
    </source>
</evidence>
<dbReference type="Pfam" id="PF06821">
    <property type="entry name" value="Ser_hydrolase"/>
    <property type="match status" value="1"/>
</dbReference>
<protein>
    <submittedName>
        <fullName evidence="1">Serine hydrolase family protein</fullName>
    </submittedName>
</protein>
<dbReference type="SUPFAM" id="SSF53474">
    <property type="entry name" value="alpha/beta-Hydrolases"/>
    <property type="match status" value="1"/>
</dbReference>
<proteinExistence type="predicted"/>
<dbReference type="PANTHER" id="PTHR15394:SF3">
    <property type="entry name" value="SERINE HYDROLASE RBBP9"/>
    <property type="match status" value="1"/>
</dbReference>
<dbReference type="GO" id="GO:0016787">
    <property type="term" value="F:hydrolase activity"/>
    <property type="evidence" value="ECO:0007669"/>
    <property type="project" value="UniProtKB-KW"/>
</dbReference>
<dbReference type="Gene3D" id="3.40.50.1820">
    <property type="entry name" value="alpha/beta hydrolase"/>
    <property type="match status" value="1"/>
</dbReference>
<name>A0A4Z0HI42_9ACTN</name>
<dbReference type="InterPro" id="IPR029058">
    <property type="entry name" value="AB_hydrolase_fold"/>
</dbReference>
<dbReference type="AlphaFoldDB" id="A0A4Z0HI42"/>
<gene>
    <name evidence="1" type="ORF">E4099_04540</name>
</gene>
<organism evidence="1 2">
    <name type="scientific">Streptomyces palmae</name>
    <dbReference type="NCBI Taxonomy" id="1701085"/>
    <lineage>
        <taxon>Bacteria</taxon>
        <taxon>Bacillati</taxon>
        <taxon>Actinomycetota</taxon>
        <taxon>Actinomycetes</taxon>
        <taxon>Kitasatosporales</taxon>
        <taxon>Streptomycetaceae</taxon>
        <taxon>Streptomyces</taxon>
    </lineage>
</organism>